<dbReference type="Pfam" id="PF14088">
    <property type="entry name" value="DUF4268"/>
    <property type="match status" value="1"/>
</dbReference>
<dbReference type="InterPro" id="IPR011856">
    <property type="entry name" value="tRNA_endonuc-like_dom_sf"/>
</dbReference>
<evidence type="ECO:0000313" key="3">
    <source>
        <dbReference type="Proteomes" id="UP000219573"/>
    </source>
</evidence>
<dbReference type="AlphaFoldDB" id="A0A285ICJ3"/>
<dbReference type="OrthoDB" id="570199at2"/>
<evidence type="ECO:0000259" key="1">
    <source>
        <dbReference type="Pfam" id="PF14088"/>
    </source>
</evidence>
<dbReference type="InterPro" id="IPR025364">
    <property type="entry name" value="DUF4268"/>
</dbReference>
<reference evidence="3" key="1">
    <citation type="submission" date="2017-09" db="EMBL/GenBank/DDBJ databases">
        <authorList>
            <person name="Varghese N."/>
            <person name="Submissions S."/>
        </authorList>
    </citation>
    <scope>NUCLEOTIDE SEQUENCE [LARGE SCALE GENOMIC DNA]</scope>
    <source>
        <strain evidence="3">MSL47</strain>
    </source>
</reference>
<protein>
    <recommendedName>
        <fullName evidence="1">DUF4268 domain-containing protein</fullName>
    </recommendedName>
</protein>
<feature type="domain" description="DUF4268" evidence="1">
    <location>
        <begin position="174"/>
        <end position="305"/>
    </location>
</feature>
<dbReference type="GO" id="GO:0003676">
    <property type="term" value="F:nucleic acid binding"/>
    <property type="evidence" value="ECO:0007669"/>
    <property type="project" value="InterPro"/>
</dbReference>
<proteinExistence type="predicted"/>
<sequence length="305" mass="36070">MGLSRLKKIDLREYWTHEAYDFTTWLSKSNNLELLSDEVGVEISLLETEASVGRFKVDMLAEEANTGRKIIIENQLEKTDHDHLGKLITYASGLEANIVIWIVKEALEEHQQAISWLNEHTDGELSFFLIQIELWQIDDSNYAPKINVIAKPNDWYKEVKNTIETTKLTETKKLQLEFWTSLKEYSKDINSTINFRNPYPQHWYDVSFGSSDAHISLTVNTQRDEIACEIYISDSKETFFRYLEHKESIENNIGSKLEWYELPEKKASRIKLTKEFILDNKEKWEEAFIWFIEKVRLFQDEFSKY</sequence>
<dbReference type="EMBL" id="OBDZ01000039">
    <property type="protein sequence ID" value="SNY45653.1"/>
    <property type="molecule type" value="Genomic_DNA"/>
</dbReference>
<dbReference type="Proteomes" id="UP000219573">
    <property type="component" value="Unassembled WGS sequence"/>
</dbReference>
<organism evidence="2 3">
    <name type="scientific">Orenia metallireducens</name>
    <dbReference type="NCBI Taxonomy" id="1413210"/>
    <lineage>
        <taxon>Bacteria</taxon>
        <taxon>Bacillati</taxon>
        <taxon>Bacillota</taxon>
        <taxon>Clostridia</taxon>
        <taxon>Halanaerobiales</taxon>
        <taxon>Halobacteroidaceae</taxon>
        <taxon>Orenia</taxon>
    </lineage>
</organism>
<evidence type="ECO:0000313" key="2">
    <source>
        <dbReference type="EMBL" id="SNY45653.1"/>
    </source>
</evidence>
<name>A0A285ICJ3_9FIRM</name>
<keyword evidence="3" id="KW-1185">Reference proteome</keyword>
<dbReference type="Gene3D" id="3.40.1350.10">
    <property type="match status" value="1"/>
</dbReference>
<gene>
    <name evidence="2" type="ORF">SAMN06265827_1398</name>
</gene>
<accession>A0A285ICJ3</accession>
<dbReference type="RefSeq" id="WP_097019421.1">
    <property type="nucleotide sequence ID" value="NZ_OBDZ01000039.1"/>
</dbReference>